<keyword evidence="1" id="KW-0812">Transmembrane</keyword>
<keyword evidence="3" id="KW-1185">Reference proteome</keyword>
<evidence type="ECO:0000313" key="3">
    <source>
        <dbReference type="Proteomes" id="UP000467214"/>
    </source>
</evidence>
<sequence>MASLLQFLRRRRRLALLALMLSTVLLMVASMGRGLDWQGSQPLFDILLPCVMLLGVAGQLLALLALLGKPRS</sequence>
<keyword evidence="1" id="KW-1133">Transmembrane helix</keyword>
<protein>
    <submittedName>
        <fullName evidence="2">Uncharacterized protein</fullName>
    </submittedName>
</protein>
<dbReference type="AlphaFoldDB" id="A0A845BPL3"/>
<dbReference type="RefSeq" id="WP_124736781.1">
    <property type="nucleotide sequence ID" value="NZ_WSSB01000025.1"/>
</dbReference>
<accession>A0A845BPL3</accession>
<proteinExistence type="predicted"/>
<keyword evidence="1" id="KW-0472">Membrane</keyword>
<evidence type="ECO:0000313" key="2">
    <source>
        <dbReference type="EMBL" id="MXR38402.1"/>
    </source>
</evidence>
<feature type="transmembrane region" description="Helical" evidence="1">
    <location>
        <begin position="44"/>
        <end position="67"/>
    </location>
</feature>
<comment type="caution">
    <text evidence="2">The sequence shown here is derived from an EMBL/GenBank/DDBJ whole genome shotgun (WGS) entry which is preliminary data.</text>
</comment>
<dbReference type="Proteomes" id="UP000467214">
    <property type="component" value="Unassembled WGS sequence"/>
</dbReference>
<dbReference type="EMBL" id="WSSB01000025">
    <property type="protein sequence ID" value="MXR38402.1"/>
    <property type="molecule type" value="Genomic_DNA"/>
</dbReference>
<organism evidence="2 3">
    <name type="scientific">Craterilacuibacter sinensis</name>
    <dbReference type="NCBI Taxonomy" id="2686017"/>
    <lineage>
        <taxon>Bacteria</taxon>
        <taxon>Pseudomonadati</taxon>
        <taxon>Pseudomonadota</taxon>
        <taxon>Betaproteobacteria</taxon>
        <taxon>Neisseriales</taxon>
        <taxon>Neisseriaceae</taxon>
        <taxon>Craterilacuibacter</taxon>
    </lineage>
</organism>
<evidence type="ECO:0000256" key="1">
    <source>
        <dbReference type="SAM" id="Phobius"/>
    </source>
</evidence>
<gene>
    <name evidence="2" type="ORF">GQF02_15635</name>
</gene>
<reference evidence="2 3" key="1">
    <citation type="submission" date="2019-12" db="EMBL/GenBank/DDBJ databases">
        <title>Neisseriaceae gen. nov. sp. Genome sequencing and assembly.</title>
        <authorList>
            <person name="Liu Z."/>
            <person name="Li A."/>
        </authorList>
    </citation>
    <scope>NUCLEOTIDE SEQUENCE [LARGE SCALE GENOMIC DNA]</scope>
    <source>
        <strain evidence="2 3">B2N2-7</strain>
    </source>
</reference>
<name>A0A845BPL3_9NEIS</name>